<name>C0GFQ6_DETAL</name>
<evidence type="ECO:0000313" key="2">
    <source>
        <dbReference type="EMBL" id="EEG78016.1"/>
    </source>
</evidence>
<dbReference type="EMBL" id="ACJM01000005">
    <property type="protein sequence ID" value="EEG78016.1"/>
    <property type="molecule type" value="Genomic_DNA"/>
</dbReference>
<accession>C0GFQ6</accession>
<feature type="transmembrane region" description="Helical" evidence="1">
    <location>
        <begin position="49"/>
        <end position="67"/>
    </location>
</feature>
<keyword evidence="3" id="KW-1185">Reference proteome</keyword>
<reference evidence="2 3" key="1">
    <citation type="submission" date="2009-02" db="EMBL/GenBank/DDBJ databases">
        <title>Sequencing of the draft genome and assembly of Dethiobacter alkaliphilus AHT 1.</title>
        <authorList>
            <consortium name="US DOE Joint Genome Institute (JGI-PGF)"/>
            <person name="Lucas S."/>
            <person name="Copeland A."/>
            <person name="Lapidus A."/>
            <person name="Glavina del Rio T."/>
            <person name="Dalin E."/>
            <person name="Tice H."/>
            <person name="Bruce D."/>
            <person name="Goodwin L."/>
            <person name="Pitluck S."/>
            <person name="Larimer F."/>
            <person name="Land M.L."/>
            <person name="Hauser L."/>
            <person name="Muyzer G."/>
        </authorList>
    </citation>
    <scope>NUCLEOTIDE SEQUENCE [LARGE SCALE GENOMIC DNA]</scope>
    <source>
        <strain evidence="2 3">AHT 1</strain>
    </source>
</reference>
<sequence>MSKVSSMGKIILVLFVLVVLVNGIAFFFLPENISLQINTNWDIHGSTVPKILFVFLGPVVAAGAYLYAKHSPQNEKQALALGIIAFVGSIATIIFNMIAQ</sequence>
<evidence type="ECO:0008006" key="4">
    <source>
        <dbReference type="Google" id="ProtNLM"/>
    </source>
</evidence>
<dbReference type="STRING" id="555088.DealDRAFT_1315"/>
<feature type="transmembrane region" description="Helical" evidence="1">
    <location>
        <begin position="12"/>
        <end position="29"/>
    </location>
</feature>
<keyword evidence="1" id="KW-0472">Membrane</keyword>
<keyword evidence="1" id="KW-1133">Transmembrane helix</keyword>
<dbReference type="Proteomes" id="UP000006443">
    <property type="component" value="Unassembled WGS sequence"/>
</dbReference>
<dbReference type="RefSeq" id="WP_008515963.1">
    <property type="nucleotide sequence ID" value="NZ_ACJM01000005.1"/>
</dbReference>
<keyword evidence="1" id="KW-0812">Transmembrane</keyword>
<organism evidence="2 3">
    <name type="scientific">Dethiobacter alkaliphilus AHT 1</name>
    <dbReference type="NCBI Taxonomy" id="555088"/>
    <lineage>
        <taxon>Bacteria</taxon>
        <taxon>Bacillati</taxon>
        <taxon>Bacillota</taxon>
        <taxon>Dethiobacteria</taxon>
        <taxon>Dethiobacterales</taxon>
        <taxon>Dethiobacteraceae</taxon>
        <taxon>Dethiobacter</taxon>
    </lineage>
</organism>
<feature type="transmembrane region" description="Helical" evidence="1">
    <location>
        <begin position="79"/>
        <end position="99"/>
    </location>
</feature>
<gene>
    <name evidence="2" type="ORF">DealDRAFT_1315</name>
</gene>
<comment type="caution">
    <text evidence="2">The sequence shown here is derived from an EMBL/GenBank/DDBJ whole genome shotgun (WGS) entry which is preliminary data.</text>
</comment>
<dbReference type="AlphaFoldDB" id="C0GFQ6"/>
<evidence type="ECO:0000313" key="3">
    <source>
        <dbReference type="Proteomes" id="UP000006443"/>
    </source>
</evidence>
<proteinExistence type="predicted"/>
<protein>
    <recommendedName>
        <fullName evidence="4">DUF1648 domain-containing protein</fullName>
    </recommendedName>
</protein>
<evidence type="ECO:0000256" key="1">
    <source>
        <dbReference type="SAM" id="Phobius"/>
    </source>
</evidence>